<evidence type="ECO:0000256" key="1">
    <source>
        <dbReference type="ARBA" id="ARBA00004604"/>
    </source>
</evidence>
<proteinExistence type="inferred from homology"/>
<dbReference type="InterPro" id="IPR044742">
    <property type="entry name" value="DEAD/DEAH_RhlB"/>
</dbReference>
<accession>A0A1Y1S8P9</accession>
<gene>
    <name evidence="13" type="primary">SPB4</name>
    <name evidence="13" type="ORF">ECANGB1_754</name>
</gene>
<dbReference type="InterPro" id="IPR000629">
    <property type="entry name" value="RNA-helicase_DEAD-box_CS"/>
</dbReference>
<evidence type="ECO:0000256" key="5">
    <source>
        <dbReference type="ARBA" id="ARBA00022801"/>
    </source>
</evidence>
<evidence type="ECO:0000256" key="3">
    <source>
        <dbReference type="ARBA" id="ARBA00022552"/>
    </source>
</evidence>
<dbReference type="InterPro" id="IPR001650">
    <property type="entry name" value="Helicase_C-like"/>
</dbReference>
<dbReference type="PROSITE" id="PS00039">
    <property type="entry name" value="DEAD_ATP_HELICASE"/>
    <property type="match status" value="1"/>
</dbReference>
<evidence type="ECO:0000313" key="13">
    <source>
        <dbReference type="EMBL" id="ORD94426.1"/>
    </source>
</evidence>
<name>A0A1Y1S8P9_9MICR</name>
<dbReference type="AlphaFoldDB" id="A0A1Y1S8P9"/>
<comment type="function">
    <text evidence="10">RNA helicase.</text>
</comment>
<dbReference type="InterPro" id="IPR025313">
    <property type="entry name" value="SPB4-like_CTE"/>
</dbReference>
<comment type="subcellular location">
    <subcellularLocation>
        <location evidence="1">Nucleus</location>
        <location evidence="1">Nucleolus</location>
    </subcellularLocation>
</comment>
<dbReference type="SMART" id="SM00487">
    <property type="entry name" value="DEXDc"/>
    <property type="match status" value="1"/>
</dbReference>
<evidence type="ECO:0000259" key="11">
    <source>
        <dbReference type="PROSITE" id="PS51192"/>
    </source>
</evidence>
<keyword evidence="8 10" id="KW-0694">RNA-binding</keyword>
<dbReference type="CDD" id="cd00268">
    <property type="entry name" value="DEADc"/>
    <property type="match status" value="1"/>
</dbReference>
<dbReference type="EMBL" id="LWDP01000021">
    <property type="protein sequence ID" value="ORD94426.1"/>
    <property type="molecule type" value="Genomic_DNA"/>
</dbReference>
<dbReference type="InterPro" id="IPR027417">
    <property type="entry name" value="P-loop_NTPase"/>
</dbReference>
<dbReference type="GO" id="GO:0003724">
    <property type="term" value="F:RNA helicase activity"/>
    <property type="evidence" value="ECO:0007669"/>
    <property type="project" value="UniProtKB-EC"/>
</dbReference>
<dbReference type="GO" id="GO:0005730">
    <property type="term" value="C:nucleolus"/>
    <property type="evidence" value="ECO:0007669"/>
    <property type="project" value="UniProtKB-SubCell"/>
</dbReference>
<organism evidence="13 14">
    <name type="scientific">Enterospora canceri</name>
    <dbReference type="NCBI Taxonomy" id="1081671"/>
    <lineage>
        <taxon>Eukaryota</taxon>
        <taxon>Fungi</taxon>
        <taxon>Fungi incertae sedis</taxon>
        <taxon>Microsporidia</taxon>
        <taxon>Enterocytozoonidae</taxon>
        <taxon>Enterospora</taxon>
    </lineage>
</organism>
<keyword evidence="14" id="KW-1185">Reference proteome</keyword>
<dbReference type="VEuPathDB" id="MicrosporidiaDB:ECANGB1_754"/>
<keyword evidence="4 9" id="KW-0547">Nucleotide-binding</keyword>
<evidence type="ECO:0000256" key="8">
    <source>
        <dbReference type="ARBA" id="ARBA00022884"/>
    </source>
</evidence>
<dbReference type="PANTHER" id="PTHR24031">
    <property type="entry name" value="RNA HELICASE"/>
    <property type="match status" value="1"/>
</dbReference>
<dbReference type="SUPFAM" id="SSF52540">
    <property type="entry name" value="P-loop containing nucleoside triphosphate hydrolases"/>
    <property type="match status" value="1"/>
</dbReference>
<keyword evidence="7 9" id="KW-0067">ATP-binding</keyword>
<protein>
    <recommendedName>
        <fullName evidence="10">ATP-dependent RNA helicase</fullName>
        <ecNumber evidence="10">3.6.4.13</ecNumber>
    </recommendedName>
</protein>
<dbReference type="Pfam" id="PF13959">
    <property type="entry name" value="CTE_SPB4"/>
    <property type="match status" value="1"/>
</dbReference>
<comment type="domain">
    <text evidence="10">The Q motif is unique to and characteristic of the DEAD box family of RNA helicases and controls ATP binding and hydrolysis.</text>
</comment>
<dbReference type="Pfam" id="PF00271">
    <property type="entry name" value="Helicase_C"/>
    <property type="match status" value="1"/>
</dbReference>
<dbReference type="PROSITE" id="PS51194">
    <property type="entry name" value="HELICASE_CTER"/>
    <property type="match status" value="1"/>
</dbReference>
<comment type="similarity">
    <text evidence="9">Belongs to the DEAD box helicase family.</text>
</comment>
<comment type="caution">
    <text evidence="13">The sequence shown here is derived from an EMBL/GenBank/DDBJ whole genome shotgun (WGS) entry which is preliminary data.</text>
</comment>
<sequence length="431" mass="49851">MKFEELKNIRKEIKEVLETNGYSNMTDVQEKTLTNYNIDLIVQAPTGSGKTLCYTLPIVNMLHMQNISGIKAVVLVPTRELALQITSVFDQFDIKSETFIGGTSDSESIIKEETNVLIGTPGRMWQIVKNNVKAVNGVKWLVLDEADKLLSQGFEGQIQNILGQIPKKKRTTQFYTATVTESVRKLGIQSGNYREVILEEAIPEKLSISYVMASGHRKIDLCVYFMKNNDRMIVFYATCAEVDYFYVFFSETLGQVVYKLHGKMNQKERNEIFLKLKEMENYVLLTTDLSARGFDFKDVDLVIHFDIPKDHANILHRSGRSGRNGRTGKSILFVMENERNYLNYIGLKYTNLIVSECKMDQVALFEEKLEPRKMIELSAKAFVSYMRSYKEHIVNYILNYKELDLEELKALFGLEWIPRMTEFKKRPNYKK</sequence>
<dbReference type="Pfam" id="PF00270">
    <property type="entry name" value="DEAD"/>
    <property type="match status" value="1"/>
</dbReference>
<dbReference type="OrthoDB" id="7396459at2759"/>
<dbReference type="GO" id="GO:0016887">
    <property type="term" value="F:ATP hydrolysis activity"/>
    <property type="evidence" value="ECO:0007669"/>
    <property type="project" value="RHEA"/>
</dbReference>
<evidence type="ECO:0000256" key="2">
    <source>
        <dbReference type="ARBA" id="ARBA00022517"/>
    </source>
</evidence>
<evidence type="ECO:0000256" key="9">
    <source>
        <dbReference type="RuleBase" id="RU000492"/>
    </source>
</evidence>
<dbReference type="Gene3D" id="3.40.50.300">
    <property type="entry name" value="P-loop containing nucleotide triphosphate hydrolases"/>
    <property type="match status" value="2"/>
</dbReference>
<evidence type="ECO:0000313" key="14">
    <source>
        <dbReference type="Proteomes" id="UP000192639"/>
    </source>
</evidence>
<keyword evidence="6 9" id="KW-0347">Helicase</keyword>
<dbReference type="SMART" id="SM00490">
    <property type="entry name" value="HELICc"/>
    <property type="match status" value="1"/>
</dbReference>
<dbReference type="GO" id="GO:0003723">
    <property type="term" value="F:RNA binding"/>
    <property type="evidence" value="ECO:0007669"/>
    <property type="project" value="UniProtKB-UniRule"/>
</dbReference>
<dbReference type="CDD" id="cd18787">
    <property type="entry name" value="SF2_C_DEAD"/>
    <property type="match status" value="1"/>
</dbReference>
<reference evidence="13 14" key="1">
    <citation type="journal article" date="2017" name="Environ. Microbiol.">
        <title>Decay of the glycolytic pathway and adaptation to intranuclear parasitism within Enterocytozoonidae microsporidia.</title>
        <authorList>
            <person name="Wiredu Boakye D."/>
            <person name="Jaroenlak P."/>
            <person name="Prachumwat A."/>
            <person name="Williams T.A."/>
            <person name="Bateman K.S."/>
            <person name="Itsathitphaisarn O."/>
            <person name="Sritunyalucksana K."/>
            <person name="Paszkiewicz K.H."/>
            <person name="Moore K.A."/>
            <person name="Stentiford G.D."/>
            <person name="Williams B.A."/>
        </authorList>
    </citation>
    <scope>NUCLEOTIDE SEQUENCE [LARGE SCALE GENOMIC DNA]</scope>
    <source>
        <strain evidence="13 14">GB1</strain>
    </source>
</reference>
<evidence type="ECO:0000259" key="12">
    <source>
        <dbReference type="PROSITE" id="PS51194"/>
    </source>
</evidence>
<dbReference type="EC" id="3.6.4.13" evidence="10"/>
<evidence type="ECO:0000256" key="6">
    <source>
        <dbReference type="ARBA" id="ARBA00022806"/>
    </source>
</evidence>
<dbReference type="PROSITE" id="PS51192">
    <property type="entry name" value="HELICASE_ATP_BIND_1"/>
    <property type="match status" value="1"/>
</dbReference>
<keyword evidence="2" id="KW-0690">Ribosome biogenesis</keyword>
<dbReference type="InterPro" id="IPR014001">
    <property type="entry name" value="Helicase_ATP-bd"/>
</dbReference>
<dbReference type="Proteomes" id="UP000192639">
    <property type="component" value="Unassembled WGS sequence"/>
</dbReference>
<evidence type="ECO:0000256" key="10">
    <source>
        <dbReference type="RuleBase" id="RU365068"/>
    </source>
</evidence>
<keyword evidence="5 9" id="KW-0378">Hydrolase</keyword>
<dbReference type="InterPro" id="IPR011545">
    <property type="entry name" value="DEAD/DEAH_box_helicase_dom"/>
</dbReference>
<dbReference type="GO" id="GO:0006364">
    <property type="term" value="P:rRNA processing"/>
    <property type="evidence" value="ECO:0007669"/>
    <property type="project" value="UniProtKB-KW"/>
</dbReference>
<dbReference type="GO" id="GO:0005524">
    <property type="term" value="F:ATP binding"/>
    <property type="evidence" value="ECO:0007669"/>
    <property type="project" value="UniProtKB-UniRule"/>
</dbReference>
<evidence type="ECO:0000256" key="4">
    <source>
        <dbReference type="ARBA" id="ARBA00022741"/>
    </source>
</evidence>
<keyword evidence="3" id="KW-0698">rRNA processing</keyword>
<evidence type="ECO:0000256" key="7">
    <source>
        <dbReference type="ARBA" id="ARBA00022840"/>
    </source>
</evidence>
<dbReference type="SMART" id="SM01178">
    <property type="entry name" value="DUF4217"/>
    <property type="match status" value="1"/>
</dbReference>
<comment type="catalytic activity">
    <reaction evidence="10">
        <text>ATP + H2O = ADP + phosphate + H(+)</text>
        <dbReference type="Rhea" id="RHEA:13065"/>
        <dbReference type="ChEBI" id="CHEBI:15377"/>
        <dbReference type="ChEBI" id="CHEBI:15378"/>
        <dbReference type="ChEBI" id="CHEBI:30616"/>
        <dbReference type="ChEBI" id="CHEBI:43474"/>
        <dbReference type="ChEBI" id="CHEBI:456216"/>
        <dbReference type="EC" id="3.6.4.13"/>
    </reaction>
</comment>
<feature type="domain" description="Helicase C-terminal" evidence="12">
    <location>
        <begin position="218"/>
        <end position="370"/>
    </location>
</feature>
<feature type="domain" description="Helicase ATP-binding" evidence="11">
    <location>
        <begin position="31"/>
        <end position="197"/>
    </location>
</feature>